<evidence type="ECO:0000313" key="3">
    <source>
        <dbReference type="Proteomes" id="UP000220836"/>
    </source>
</evidence>
<gene>
    <name evidence="2" type="ORF">PEV8663_01991</name>
</gene>
<sequence length="203" mass="21650">MLSLDHIAVLGETLEEAAAHLEDVLGDPLLPGGKHARYGTHNRLLGLAPNLYIEAIAIDAGAPPPPDARWFGLDSFHGPARLDKWVCRVDDLDAALRALPMAGKRVELSRGDLRWAMAVPEDGLLPFDGLFPALIQWHGDLLPGKLIPAGGLKLTSLTVQHPQADQLATLLEPLLDSGMVRFAIGSPGLAAEISTPHGPCILQ</sequence>
<dbReference type="Gene3D" id="3.10.180.10">
    <property type="entry name" value="2,3-Dihydroxybiphenyl 1,2-Dioxygenase, domain 1"/>
    <property type="match status" value="1"/>
</dbReference>
<protein>
    <recommendedName>
        <fullName evidence="1">Glyoxalase-like domain-containing protein</fullName>
    </recommendedName>
</protein>
<reference evidence="2 3" key="1">
    <citation type="submission" date="2017-05" db="EMBL/GenBank/DDBJ databases">
        <authorList>
            <person name="Song R."/>
            <person name="Chenine A.L."/>
            <person name="Ruprecht R.M."/>
        </authorList>
    </citation>
    <scope>NUCLEOTIDE SEQUENCE [LARGE SCALE GENOMIC DNA]</scope>
    <source>
        <strain evidence="2 3">CECT 8663</strain>
    </source>
</reference>
<dbReference type="SUPFAM" id="SSF54593">
    <property type="entry name" value="Glyoxalase/Bleomycin resistance protein/Dihydroxybiphenyl dioxygenase"/>
    <property type="match status" value="1"/>
</dbReference>
<keyword evidence="3" id="KW-1185">Reference proteome</keyword>
<dbReference type="AlphaFoldDB" id="A0A238KC33"/>
<dbReference type="InterPro" id="IPR025870">
    <property type="entry name" value="Glyoxalase-like_dom"/>
</dbReference>
<accession>A0A238KC33</accession>
<dbReference type="RefSeq" id="WP_097804497.1">
    <property type="nucleotide sequence ID" value="NZ_FXYH01000006.1"/>
</dbReference>
<dbReference type="OrthoDB" id="8451710at2"/>
<feature type="domain" description="Glyoxalase-like" evidence="1">
    <location>
        <begin position="4"/>
        <end position="174"/>
    </location>
</feature>
<dbReference type="Pfam" id="PF13468">
    <property type="entry name" value="Glyoxalase_3"/>
    <property type="match status" value="1"/>
</dbReference>
<dbReference type="InterPro" id="IPR029068">
    <property type="entry name" value="Glyas_Bleomycin-R_OHBP_Dase"/>
</dbReference>
<proteinExistence type="predicted"/>
<organism evidence="2 3">
    <name type="scientific">Pelagimonas varians</name>
    <dbReference type="NCBI Taxonomy" id="696760"/>
    <lineage>
        <taxon>Bacteria</taxon>
        <taxon>Pseudomonadati</taxon>
        <taxon>Pseudomonadota</taxon>
        <taxon>Alphaproteobacteria</taxon>
        <taxon>Rhodobacterales</taxon>
        <taxon>Roseobacteraceae</taxon>
        <taxon>Pelagimonas</taxon>
    </lineage>
</organism>
<name>A0A238KC33_9RHOB</name>
<dbReference type="Proteomes" id="UP000220836">
    <property type="component" value="Unassembled WGS sequence"/>
</dbReference>
<dbReference type="EMBL" id="FXYH01000006">
    <property type="protein sequence ID" value="SMX40380.1"/>
    <property type="molecule type" value="Genomic_DNA"/>
</dbReference>
<evidence type="ECO:0000259" key="1">
    <source>
        <dbReference type="Pfam" id="PF13468"/>
    </source>
</evidence>
<evidence type="ECO:0000313" key="2">
    <source>
        <dbReference type="EMBL" id="SMX40380.1"/>
    </source>
</evidence>